<dbReference type="InterPro" id="IPR052169">
    <property type="entry name" value="CW_Biosynth-Accessory"/>
</dbReference>
<evidence type="ECO:0000259" key="2">
    <source>
        <dbReference type="SMART" id="SM00854"/>
    </source>
</evidence>
<dbReference type="PANTHER" id="PTHR33393">
    <property type="entry name" value="POLYGLUTAMINE SYNTHESIS ACCESSORY PROTEIN RV0574C-RELATED"/>
    <property type="match status" value="1"/>
</dbReference>
<dbReference type="RefSeq" id="WP_074640141.1">
    <property type="nucleotide sequence ID" value="NZ_FOFU01000001.1"/>
</dbReference>
<keyword evidence="4" id="KW-1185">Reference proteome</keyword>
<proteinExistence type="inferred from homology"/>
<name>A0A1H9A991_9SPIR</name>
<dbReference type="SMART" id="SM00854">
    <property type="entry name" value="PGA_cap"/>
    <property type="match status" value="1"/>
</dbReference>
<feature type="domain" description="Capsule synthesis protein CapA" evidence="2">
    <location>
        <begin position="57"/>
        <end position="310"/>
    </location>
</feature>
<dbReference type="Pfam" id="PF09587">
    <property type="entry name" value="PGA_cap"/>
    <property type="match status" value="1"/>
</dbReference>
<protein>
    <submittedName>
        <fullName evidence="3">Poly-gamma-glutamate synthesis protein (Capsule biosynthesis protein)</fullName>
    </submittedName>
</protein>
<reference evidence="3 4" key="1">
    <citation type="submission" date="2016-10" db="EMBL/GenBank/DDBJ databases">
        <authorList>
            <person name="de Groot N.N."/>
        </authorList>
    </citation>
    <scope>NUCLEOTIDE SEQUENCE [LARGE SCALE GENOMIC DNA]</scope>
    <source>
        <strain evidence="3 4">B25</strain>
    </source>
</reference>
<organism evidence="3 4">
    <name type="scientific">Treponema bryantii</name>
    <dbReference type="NCBI Taxonomy" id="163"/>
    <lineage>
        <taxon>Bacteria</taxon>
        <taxon>Pseudomonadati</taxon>
        <taxon>Spirochaetota</taxon>
        <taxon>Spirochaetia</taxon>
        <taxon>Spirochaetales</taxon>
        <taxon>Treponemataceae</taxon>
        <taxon>Treponema</taxon>
    </lineage>
</organism>
<dbReference type="EMBL" id="FOFU01000001">
    <property type="protein sequence ID" value="SEP73234.1"/>
    <property type="molecule type" value="Genomic_DNA"/>
</dbReference>
<dbReference type="STRING" id="163.SAMN04487775_10444"/>
<evidence type="ECO:0000313" key="4">
    <source>
        <dbReference type="Proteomes" id="UP000182360"/>
    </source>
</evidence>
<evidence type="ECO:0000313" key="3">
    <source>
        <dbReference type="EMBL" id="SEP73234.1"/>
    </source>
</evidence>
<dbReference type="Gene3D" id="3.60.21.10">
    <property type="match status" value="1"/>
</dbReference>
<dbReference type="InterPro" id="IPR019079">
    <property type="entry name" value="Capsule_synth_CapA"/>
</dbReference>
<dbReference type="AlphaFoldDB" id="A0A1H9A991"/>
<comment type="similarity">
    <text evidence="1">Belongs to the CapA family.</text>
</comment>
<dbReference type="SUPFAM" id="SSF56300">
    <property type="entry name" value="Metallo-dependent phosphatases"/>
    <property type="match status" value="1"/>
</dbReference>
<accession>A0A1H9A991</accession>
<evidence type="ECO:0000256" key="1">
    <source>
        <dbReference type="ARBA" id="ARBA00005662"/>
    </source>
</evidence>
<dbReference type="Proteomes" id="UP000182360">
    <property type="component" value="Unassembled WGS sequence"/>
</dbReference>
<dbReference type="InterPro" id="IPR029052">
    <property type="entry name" value="Metallo-depent_PP-like"/>
</dbReference>
<sequence>MKLYKYITVFFIILFTVLLTACGTTSQIKNKTAENTPLEELPQEAASKKNHDKNTINLLFAGDIMAHSVNYYITTYSKIWRDVKYLIEEPDLAFANIEAPIDTTREASSYPNFNMTQKFVQAAVDAGFDVFSLCNNHSNDQYKSGILETIKTTQAITQETLEQTGHQVYFSGLKASPDAALTYNYFEANSWKILFLPITELLNRPDASEYINFIKPDDDSRKNFQKLVTDLRAEHPCDLFIISVHTSEPEYTRVITDRQNEFYMNLLDSGADVVWANHAHIIKDRKIVVNTKTGRDKLIMYANGNTISGQRTKPELTSKNPTGERENTGDGLFYKVTFTKEKDGSIKIKKCEPQFITTYINTANEYVIKPLNQDFVDYLYDVPRTNWAKYIERRIKINKEATKDLIEWQ</sequence>
<dbReference type="PANTHER" id="PTHR33393:SF12">
    <property type="entry name" value="CAPSULE BIOSYNTHESIS PROTEIN CAPA"/>
    <property type="match status" value="1"/>
</dbReference>
<dbReference type="PROSITE" id="PS51257">
    <property type="entry name" value="PROKAR_LIPOPROTEIN"/>
    <property type="match status" value="1"/>
</dbReference>
<gene>
    <name evidence="3" type="ORF">SAMN04487977_101251</name>
</gene>
<dbReference type="OrthoDB" id="9810906at2"/>